<dbReference type="HAMAP" id="MF_00068">
    <property type="entry name" value="MurQ"/>
    <property type="match status" value="1"/>
</dbReference>
<dbReference type="FunFam" id="1.10.8.1080:FF:000001">
    <property type="entry name" value="N-acetylmuramic acid 6-phosphate etherase"/>
    <property type="match status" value="1"/>
</dbReference>
<evidence type="ECO:0000256" key="4">
    <source>
        <dbReference type="ARBA" id="ARBA00037880"/>
    </source>
</evidence>
<dbReference type="UniPathway" id="UPA00544"/>
<dbReference type="UniPathway" id="UPA00342"/>
<dbReference type="EC" id="4.2.1.126" evidence="9 13"/>
<dbReference type="FunFam" id="3.40.50.10490:FF:000014">
    <property type="entry name" value="N-acetylmuramic acid 6-phosphate etherase"/>
    <property type="match status" value="1"/>
</dbReference>
<protein>
    <recommendedName>
        <fullName evidence="10 13">N-acetylmuramic acid 6-phosphate etherase</fullName>
        <shortName evidence="13">MurNAc-6-P etherase</shortName>
        <ecNumber evidence="9 13">4.2.1.126</ecNumber>
    </recommendedName>
    <alternativeName>
        <fullName evidence="12 13">N-acetylmuramic acid 6-phosphate hydrolase</fullName>
    </alternativeName>
    <alternativeName>
        <fullName evidence="11 13">N-acetylmuramic acid 6-phosphate lyase</fullName>
    </alternativeName>
</protein>
<evidence type="ECO:0000256" key="13">
    <source>
        <dbReference type="HAMAP-Rule" id="MF_00068"/>
    </source>
</evidence>
<dbReference type="NCBIfam" id="NF003915">
    <property type="entry name" value="PRK05441.1"/>
    <property type="match status" value="1"/>
</dbReference>
<feature type="active site" evidence="13">
    <location>
        <position position="118"/>
    </location>
</feature>
<evidence type="ECO:0000313" key="15">
    <source>
        <dbReference type="EMBL" id="ODA32997.1"/>
    </source>
</evidence>
<dbReference type="GO" id="GO:0016835">
    <property type="term" value="F:carbon-oxygen lyase activity"/>
    <property type="evidence" value="ECO:0007669"/>
    <property type="project" value="UniProtKB-UniRule"/>
</dbReference>
<dbReference type="GO" id="GO:0046348">
    <property type="term" value="P:amino sugar catabolic process"/>
    <property type="evidence" value="ECO:0007669"/>
    <property type="project" value="InterPro"/>
</dbReference>
<comment type="similarity">
    <text evidence="8 13">Belongs to the GCKR-like family. MurNAc-6-P etherase subfamily.</text>
</comment>
<dbReference type="Proteomes" id="UP000094936">
    <property type="component" value="Unassembled WGS sequence"/>
</dbReference>
<evidence type="ECO:0000256" key="3">
    <source>
        <dbReference type="ARBA" id="ARBA00023277"/>
    </source>
</evidence>
<proteinExistence type="inferred from homology"/>
<dbReference type="PANTHER" id="PTHR10088">
    <property type="entry name" value="GLUCOKINASE REGULATORY PROTEIN"/>
    <property type="match status" value="1"/>
</dbReference>
<dbReference type="InterPro" id="IPR040190">
    <property type="entry name" value="MURQ/GCKR"/>
</dbReference>
<comment type="catalytic activity">
    <reaction evidence="5 13">
        <text>N-acetyl-D-muramate 6-phosphate + H2O = N-acetyl-D-glucosamine 6-phosphate + (R)-lactate</text>
        <dbReference type="Rhea" id="RHEA:26410"/>
        <dbReference type="ChEBI" id="CHEBI:15377"/>
        <dbReference type="ChEBI" id="CHEBI:16004"/>
        <dbReference type="ChEBI" id="CHEBI:57513"/>
        <dbReference type="ChEBI" id="CHEBI:58722"/>
        <dbReference type="EC" id="4.2.1.126"/>
    </reaction>
</comment>
<keyword evidence="2 13" id="KW-0456">Lyase</keyword>
<evidence type="ECO:0000256" key="8">
    <source>
        <dbReference type="ARBA" id="ARBA00061234"/>
    </source>
</evidence>
<dbReference type="NCBIfam" id="NF009222">
    <property type="entry name" value="PRK12570.1"/>
    <property type="match status" value="1"/>
</dbReference>
<dbReference type="GO" id="GO:0097173">
    <property type="term" value="P:N-acetylmuramic acid catabolic process"/>
    <property type="evidence" value="ECO:0007669"/>
    <property type="project" value="UniProtKB-UniPathway"/>
</dbReference>
<comment type="miscellaneous">
    <text evidence="13">A lyase-type mechanism (elimination/hydration) is suggested for the cleavage of the lactyl ether bond of MurNAc 6-phosphate, with the formation of an alpha,beta-unsaturated aldehyde intermediate with (E)-stereochemistry, followed by the syn addition of water to give product.</text>
</comment>
<evidence type="ECO:0000256" key="7">
    <source>
        <dbReference type="ARBA" id="ARBA00060595"/>
    </source>
</evidence>
<evidence type="ECO:0000256" key="10">
    <source>
        <dbReference type="ARBA" id="ARBA00070061"/>
    </source>
</evidence>
<evidence type="ECO:0000256" key="1">
    <source>
        <dbReference type="ARBA" id="ARBA00011738"/>
    </source>
</evidence>
<comment type="pathway">
    <text evidence="7 13">Amino-sugar metabolism; 1,6-anhydro-N-acetylmuramate degradation.</text>
</comment>
<evidence type="ECO:0000256" key="2">
    <source>
        <dbReference type="ARBA" id="ARBA00023239"/>
    </source>
</evidence>
<keyword evidence="3 13" id="KW-0119">Carbohydrate metabolism</keyword>
<comment type="pathway">
    <text evidence="4 13">Cell wall biogenesis; peptidoglycan recycling.</text>
</comment>
<keyword evidence="16" id="KW-1185">Reference proteome</keyword>
<evidence type="ECO:0000313" key="16">
    <source>
        <dbReference type="Proteomes" id="UP000094936"/>
    </source>
</evidence>
<dbReference type="STRING" id="1080227.A8L45_11925"/>
<accession>A0A1C3EIE4</accession>
<evidence type="ECO:0000256" key="9">
    <source>
        <dbReference type="ARBA" id="ARBA00067056"/>
    </source>
</evidence>
<gene>
    <name evidence="13" type="primary">murQ</name>
    <name evidence="15" type="ORF">A8L45_11925</name>
</gene>
<dbReference type="Pfam" id="PF22645">
    <property type="entry name" value="GKRP_SIS_N"/>
    <property type="match status" value="1"/>
</dbReference>
<dbReference type="Gene3D" id="3.40.50.10490">
    <property type="entry name" value="Glucose-6-phosphate isomerase like protein, domain 1"/>
    <property type="match status" value="1"/>
</dbReference>
<dbReference type="CDD" id="cd05007">
    <property type="entry name" value="SIS_Etherase"/>
    <property type="match status" value="1"/>
</dbReference>
<reference evidence="15 16" key="1">
    <citation type="submission" date="2016-05" db="EMBL/GenBank/DDBJ databases">
        <title>Genomic Taxonomy of the Vibrionaceae.</title>
        <authorList>
            <person name="Gomez-Gil B."/>
            <person name="Enciso-Ibarra J."/>
        </authorList>
    </citation>
    <scope>NUCLEOTIDE SEQUENCE [LARGE SCALE GENOMIC DNA]</scope>
    <source>
        <strain evidence="15 16">CAIM 1920</strain>
    </source>
</reference>
<dbReference type="InterPro" id="IPR005488">
    <property type="entry name" value="Etherase_MurQ"/>
</dbReference>
<comment type="subunit">
    <text evidence="1 13">Homodimer.</text>
</comment>
<dbReference type="GO" id="GO:0097367">
    <property type="term" value="F:carbohydrate derivative binding"/>
    <property type="evidence" value="ECO:0007669"/>
    <property type="project" value="InterPro"/>
</dbReference>
<evidence type="ECO:0000256" key="11">
    <source>
        <dbReference type="ARBA" id="ARBA00077905"/>
    </source>
</evidence>
<dbReference type="SUPFAM" id="SSF53697">
    <property type="entry name" value="SIS domain"/>
    <property type="match status" value="1"/>
</dbReference>
<dbReference type="InterPro" id="IPR001347">
    <property type="entry name" value="SIS_dom"/>
</dbReference>
<dbReference type="GO" id="GO:0097175">
    <property type="term" value="P:1,6-anhydro-N-acetyl-beta-muramic acid catabolic process"/>
    <property type="evidence" value="ECO:0007669"/>
    <property type="project" value="UniProtKB-UniRule"/>
</dbReference>
<organism evidence="15 16">
    <name type="scientific">Veronia pacifica</name>
    <dbReference type="NCBI Taxonomy" id="1080227"/>
    <lineage>
        <taxon>Bacteria</taxon>
        <taxon>Pseudomonadati</taxon>
        <taxon>Pseudomonadota</taxon>
        <taxon>Gammaproteobacteria</taxon>
        <taxon>Vibrionales</taxon>
        <taxon>Vibrionaceae</taxon>
        <taxon>Veronia</taxon>
    </lineage>
</organism>
<evidence type="ECO:0000256" key="12">
    <source>
        <dbReference type="ARBA" id="ARBA00084049"/>
    </source>
</evidence>
<dbReference type="Gene3D" id="1.10.8.1080">
    <property type="match status" value="1"/>
</dbReference>
<evidence type="ECO:0000256" key="5">
    <source>
        <dbReference type="ARBA" id="ARBA00051747"/>
    </source>
</evidence>
<dbReference type="InterPro" id="IPR005486">
    <property type="entry name" value="Glucokinase_regulatory_CS"/>
</dbReference>
<comment type="caution">
    <text evidence="15">The sequence shown here is derived from an EMBL/GenBank/DDBJ whole genome shotgun (WGS) entry which is preliminary data.</text>
</comment>
<feature type="active site" description="Proton donor" evidence="13">
    <location>
        <position position="87"/>
    </location>
</feature>
<dbReference type="PROSITE" id="PS01272">
    <property type="entry name" value="GCKR"/>
    <property type="match status" value="1"/>
</dbReference>
<dbReference type="GO" id="GO:0016803">
    <property type="term" value="F:ether hydrolase activity"/>
    <property type="evidence" value="ECO:0007669"/>
    <property type="project" value="TreeGrafter"/>
</dbReference>
<name>A0A1C3EIE4_9GAMM</name>
<feature type="domain" description="SIS" evidence="14">
    <location>
        <begin position="59"/>
        <end position="222"/>
    </location>
</feature>
<dbReference type="GO" id="GO:0009254">
    <property type="term" value="P:peptidoglycan turnover"/>
    <property type="evidence" value="ECO:0007669"/>
    <property type="project" value="UniProtKB-UniRule"/>
</dbReference>
<dbReference type="AlphaFoldDB" id="A0A1C3EIE4"/>
<dbReference type="PROSITE" id="PS51464">
    <property type="entry name" value="SIS"/>
    <property type="match status" value="1"/>
</dbReference>
<dbReference type="PANTHER" id="PTHR10088:SF4">
    <property type="entry name" value="GLUCOKINASE REGULATORY PROTEIN"/>
    <property type="match status" value="1"/>
</dbReference>
<evidence type="ECO:0000259" key="14">
    <source>
        <dbReference type="PROSITE" id="PS51464"/>
    </source>
</evidence>
<comment type="pathway">
    <text evidence="6 13">Amino-sugar metabolism; N-acetylmuramate degradation.</text>
</comment>
<sequence length="306" mass="32422">MLDRDVDMAMITESRNPATKYIDKLDTLDLVKVINSEDKKVASAVELVLPEIARAIEVTTAAFKRGGRLIYIGAGTSGRLGILDASECPPTFGTDPDMVVGLIAGGEQAIRNPVENAEDNRKAAISDLLAIRLAPADILVGVAASGRTPYVLSAVEFAKDQGVKTIGISSNPGSELELSADIAITPVVGPEVISGSSRLKSGTAQKMILNMLTTGAMVKMGKVFGNLMVDVQASNAKLVDRQKKIIMEVTGCTYESAEKALVDSQGHCKTAILMVMADLTYEEATLLLDDHQGFISAAFLDRGIPL</sequence>
<evidence type="ECO:0000256" key="6">
    <source>
        <dbReference type="ARBA" id="ARBA00060532"/>
    </source>
</evidence>
<dbReference type="EMBL" id="LYBM01000020">
    <property type="protein sequence ID" value="ODA32997.1"/>
    <property type="molecule type" value="Genomic_DNA"/>
</dbReference>
<dbReference type="UniPathway" id="UPA00343"/>
<comment type="function">
    <text evidence="13">Specifically catalyzes the cleavage of the D-lactyl ether substituent of MurNAc 6-phosphate, producing GlcNAc 6-phosphate and D-lactate. Together with AnmK, is also required for the utilization of anhydro-N-acetylmuramic acid (anhMurNAc) either imported from the medium or derived from its own cell wall murein, and thus plays a role in cell wall recycling.</text>
</comment>
<dbReference type="InterPro" id="IPR046348">
    <property type="entry name" value="SIS_dom_sf"/>
</dbReference>
<dbReference type="NCBIfam" id="TIGR00274">
    <property type="entry name" value="N-acetylmuramic acid 6-phosphate etherase"/>
    <property type="match status" value="1"/>
</dbReference>